<feature type="transmembrane region" description="Helical" evidence="6">
    <location>
        <begin position="42"/>
        <end position="62"/>
    </location>
</feature>
<dbReference type="Proteomes" id="UP000031982">
    <property type="component" value="Unassembled WGS sequence"/>
</dbReference>
<keyword evidence="5 6" id="KW-0472">Membrane</keyword>
<evidence type="ECO:0000256" key="1">
    <source>
        <dbReference type="ARBA" id="ARBA00004651"/>
    </source>
</evidence>
<evidence type="ECO:0000256" key="5">
    <source>
        <dbReference type="ARBA" id="ARBA00023136"/>
    </source>
</evidence>
<evidence type="ECO:0000313" key="9">
    <source>
        <dbReference type="Proteomes" id="UP000031982"/>
    </source>
</evidence>
<feature type="domain" description="Cardiolipin synthase N-terminal" evidence="7">
    <location>
        <begin position="22"/>
        <end position="64"/>
    </location>
</feature>
<dbReference type="InterPro" id="IPR027379">
    <property type="entry name" value="CLS_N"/>
</dbReference>
<evidence type="ECO:0000256" key="4">
    <source>
        <dbReference type="ARBA" id="ARBA00022989"/>
    </source>
</evidence>
<protein>
    <recommendedName>
        <fullName evidence="7">Cardiolipin synthase N-terminal domain-containing protein</fullName>
    </recommendedName>
</protein>
<dbReference type="RefSeq" id="WP_052477437.1">
    <property type="nucleotide sequence ID" value="NZ_JARTHD010000054.1"/>
</dbReference>
<keyword evidence="3 6" id="KW-0812">Transmembrane</keyword>
<name>A0ABR5APG1_BACBA</name>
<dbReference type="Pfam" id="PF13396">
    <property type="entry name" value="PLDc_N"/>
    <property type="match status" value="1"/>
</dbReference>
<keyword evidence="9" id="KW-1185">Reference proteome</keyword>
<evidence type="ECO:0000256" key="2">
    <source>
        <dbReference type="ARBA" id="ARBA00022475"/>
    </source>
</evidence>
<sequence length="67" mass="7537">MNELLNGIPWGAAAPILVLHLILMITALISCIREEKTNGSKWLWILIILIINLIGPVLYFVVGRRND</sequence>
<evidence type="ECO:0000259" key="7">
    <source>
        <dbReference type="Pfam" id="PF13396"/>
    </source>
</evidence>
<gene>
    <name evidence="8" type="ORF">SD77_2940</name>
</gene>
<comment type="subcellular location">
    <subcellularLocation>
        <location evidence="1">Cell membrane</location>
        <topology evidence="1">Multi-pass membrane protein</topology>
    </subcellularLocation>
</comment>
<comment type="caution">
    <text evidence="8">The sequence shown here is derived from an EMBL/GenBank/DDBJ whole genome shotgun (WGS) entry which is preliminary data.</text>
</comment>
<dbReference type="EMBL" id="JXLP01000026">
    <property type="protein sequence ID" value="KIL74130.1"/>
    <property type="molecule type" value="Genomic_DNA"/>
</dbReference>
<keyword evidence="2" id="KW-1003">Cell membrane</keyword>
<evidence type="ECO:0000256" key="6">
    <source>
        <dbReference type="SAM" id="Phobius"/>
    </source>
</evidence>
<reference evidence="8 9" key="1">
    <citation type="submission" date="2015-01" db="EMBL/GenBank/DDBJ databases">
        <title>Genome Assembly of Bacillus badius MTCC 1458.</title>
        <authorList>
            <person name="Verma A."/>
            <person name="Khatri I."/>
            <person name="Mual P."/>
            <person name="Subramanian S."/>
            <person name="Krishnamurthi S."/>
        </authorList>
    </citation>
    <scope>NUCLEOTIDE SEQUENCE [LARGE SCALE GENOMIC DNA]</scope>
    <source>
        <strain evidence="8 9">MTCC 1458</strain>
    </source>
</reference>
<evidence type="ECO:0000256" key="3">
    <source>
        <dbReference type="ARBA" id="ARBA00022692"/>
    </source>
</evidence>
<organism evidence="8 9">
    <name type="scientific">Bacillus badius</name>
    <dbReference type="NCBI Taxonomy" id="1455"/>
    <lineage>
        <taxon>Bacteria</taxon>
        <taxon>Bacillati</taxon>
        <taxon>Bacillota</taxon>
        <taxon>Bacilli</taxon>
        <taxon>Bacillales</taxon>
        <taxon>Bacillaceae</taxon>
        <taxon>Pseudobacillus</taxon>
    </lineage>
</organism>
<evidence type="ECO:0000313" key="8">
    <source>
        <dbReference type="EMBL" id="KIL74130.1"/>
    </source>
</evidence>
<feature type="transmembrane region" description="Helical" evidence="6">
    <location>
        <begin position="12"/>
        <end position="30"/>
    </location>
</feature>
<proteinExistence type="predicted"/>
<keyword evidence="4 6" id="KW-1133">Transmembrane helix</keyword>
<accession>A0ABR5APG1</accession>